<name>A0A9Q0GY70_9MAGN</name>
<dbReference type="EMBL" id="JAMYWD010000011">
    <property type="protein sequence ID" value="KAJ4955725.1"/>
    <property type="molecule type" value="Genomic_DNA"/>
</dbReference>
<accession>A0A9Q0GY70</accession>
<sequence>MDYLSWLATNSLALVNRITRMSPNEKTKLNITKSDGRRSLCYVATSEMSEFDQEGSPLPFHYPGWLSPKDRKLLLQSSTRSAVITQPLRFSPSGTFPPECIRPKPALCS</sequence>
<dbReference type="AlphaFoldDB" id="A0A9Q0GY70"/>
<evidence type="ECO:0000313" key="1">
    <source>
        <dbReference type="EMBL" id="KAJ4955725.1"/>
    </source>
</evidence>
<reference evidence="1" key="1">
    <citation type="journal article" date="2023" name="Plant J.">
        <title>The genome of the king protea, Protea cynaroides.</title>
        <authorList>
            <person name="Chang J."/>
            <person name="Duong T.A."/>
            <person name="Schoeman C."/>
            <person name="Ma X."/>
            <person name="Roodt D."/>
            <person name="Barker N."/>
            <person name="Li Z."/>
            <person name="Van de Peer Y."/>
            <person name="Mizrachi E."/>
        </authorList>
    </citation>
    <scope>NUCLEOTIDE SEQUENCE</scope>
    <source>
        <tissue evidence="1">Young leaves</tissue>
    </source>
</reference>
<organism evidence="1 2">
    <name type="scientific">Protea cynaroides</name>
    <dbReference type="NCBI Taxonomy" id="273540"/>
    <lineage>
        <taxon>Eukaryota</taxon>
        <taxon>Viridiplantae</taxon>
        <taxon>Streptophyta</taxon>
        <taxon>Embryophyta</taxon>
        <taxon>Tracheophyta</taxon>
        <taxon>Spermatophyta</taxon>
        <taxon>Magnoliopsida</taxon>
        <taxon>Proteales</taxon>
        <taxon>Proteaceae</taxon>
        <taxon>Protea</taxon>
    </lineage>
</organism>
<evidence type="ECO:0000313" key="2">
    <source>
        <dbReference type="Proteomes" id="UP001141806"/>
    </source>
</evidence>
<protein>
    <submittedName>
        <fullName evidence="1">Uncharacterized protein</fullName>
    </submittedName>
</protein>
<keyword evidence="2" id="KW-1185">Reference proteome</keyword>
<proteinExistence type="predicted"/>
<comment type="caution">
    <text evidence="1">The sequence shown here is derived from an EMBL/GenBank/DDBJ whole genome shotgun (WGS) entry which is preliminary data.</text>
</comment>
<gene>
    <name evidence="1" type="ORF">NE237_012508</name>
</gene>
<dbReference type="Proteomes" id="UP001141806">
    <property type="component" value="Unassembled WGS sequence"/>
</dbReference>